<dbReference type="FunFam" id="1.10.1240.40:FF:000005">
    <property type="entry name" value="ENT domain containing protein, expressed"/>
    <property type="match status" value="1"/>
</dbReference>
<feature type="coiled-coil region" evidence="1">
    <location>
        <begin position="479"/>
        <end position="506"/>
    </location>
</feature>
<dbReference type="Pfam" id="PF03735">
    <property type="entry name" value="ENT"/>
    <property type="match status" value="1"/>
</dbReference>
<evidence type="ECO:0000313" key="5">
    <source>
        <dbReference type="Proteomes" id="UP000886885"/>
    </source>
</evidence>
<comment type="caution">
    <text evidence="4">The sequence shown here is derived from an EMBL/GenBank/DDBJ whole genome shotgun (WGS) entry which is preliminary data.</text>
</comment>
<dbReference type="PANTHER" id="PTHR33432:SF27">
    <property type="entry name" value="PROTEIN EMSY-LIKE 3"/>
    <property type="match status" value="1"/>
</dbReference>
<feature type="compositionally biased region" description="Polar residues" evidence="2">
    <location>
        <begin position="224"/>
        <end position="246"/>
    </location>
</feature>
<dbReference type="InterPro" id="IPR033485">
    <property type="entry name" value="EMSY-LIKE_plant"/>
</dbReference>
<gene>
    <name evidence="4" type="ORF">POTOM_014678</name>
</gene>
<sequence>MCCILKQESFVTCICEEFVWFVKVVEMDYELSDSSGVCTLSVLGYTGNGITSVRDGRHILAEKLFLTQDVKGFFMETYYSRHGWAGSRQMESLFSGFEYINVEELLSVSHGTDDDLPPTHRNRFQSGVRTAGNGRSAVGGGASQPSLHSDMETQIHNIEQEAYTSVLRAFKAQSDAITWEKESLITELRKELRVSDEEHRELLARVNADDIIRRIREWRKANGIQPSMPSTTQPSHNPIASPSASGSRKKQKTSQSVASLSMGAPSPVLHPSMQQSTSALRHGPPPGSGNKKPKSAVCCILNKSMQQCSTGLSGRAQVANHGSSGAFAANDLIGKKVWTQWPEDNHFYEAVITDYNAVEGRHALVYDINTGDETWEWVNLKEIPPEDIRWEDEETGLFRRGGRPGPGRGNKKSIARGGAVAAAGRGRGTIKGQSKKDFSLTKNGVAKKAMGDIEILHTDTLIKEVEKVFGASHPDPLEIEKAKKVLREQEQALVKAIARLEDASDGESGEVLIVEQPNHFDTCSRSHSLIMRENIRFPIFNQRTRIRIGDGENGRIMRIVPSDHHDENYDM</sequence>
<evidence type="ECO:0000256" key="2">
    <source>
        <dbReference type="SAM" id="MobiDB-lite"/>
    </source>
</evidence>
<dbReference type="InterPro" id="IPR005491">
    <property type="entry name" value="ENT_dom"/>
</dbReference>
<dbReference type="PANTHER" id="PTHR33432">
    <property type="entry name" value="PROTEIN EMSY-LIKE 4"/>
    <property type="match status" value="1"/>
</dbReference>
<dbReference type="SMART" id="SM00743">
    <property type="entry name" value="Agenet"/>
    <property type="match status" value="1"/>
</dbReference>
<dbReference type="InterPro" id="IPR014002">
    <property type="entry name" value="Agenet_dom_plant"/>
</dbReference>
<keyword evidence="5" id="KW-1185">Reference proteome</keyword>
<feature type="compositionally biased region" description="Low complexity" evidence="2">
    <location>
        <begin position="415"/>
        <end position="424"/>
    </location>
</feature>
<feature type="domain" description="ENT" evidence="3">
    <location>
        <begin position="151"/>
        <end position="238"/>
    </location>
</feature>
<proteinExistence type="predicted"/>
<organism evidence="4 5">
    <name type="scientific">Populus tomentosa</name>
    <name type="common">Chinese white poplar</name>
    <dbReference type="NCBI Taxonomy" id="118781"/>
    <lineage>
        <taxon>Eukaryota</taxon>
        <taxon>Viridiplantae</taxon>
        <taxon>Streptophyta</taxon>
        <taxon>Embryophyta</taxon>
        <taxon>Tracheophyta</taxon>
        <taxon>Spermatophyta</taxon>
        <taxon>Magnoliopsida</taxon>
        <taxon>eudicotyledons</taxon>
        <taxon>Gunneridae</taxon>
        <taxon>Pentapetalae</taxon>
        <taxon>rosids</taxon>
        <taxon>fabids</taxon>
        <taxon>Malpighiales</taxon>
        <taxon>Salicaceae</taxon>
        <taxon>Saliceae</taxon>
        <taxon>Populus</taxon>
    </lineage>
</organism>
<feature type="region of interest" description="Disordered" evidence="2">
    <location>
        <begin position="397"/>
        <end position="434"/>
    </location>
</feature>
<dbReference type="Proteomes" id="UP000886885">
    <property type="component" value="Chromosome 3D"/>
</dbReference>
<reference evidence="4" key="1">
    <citation type="journal article" date="2020" name="bioRxiv">
        <title>Hybrid origin of Populus tomentosa Carr. identified through genome sequencing and phylogenomic analysis.</title>
        <authorList>
            <person name="An X."/>
            <person name="Gao K."/>
            <person name="Chen Z."/>
            <person name="Li J."/>
            <person name="Yang X."/>
            <person name="Yang X."/>
            <person name="Zhou J."/>
            <person name="Guo T."/>
            <person name="Zhao T."/>
            <person name="Huang S."/>
            <person name="Miao D."/>
            <person name="Khan W.U."/>
            <person name="Rao P."/>
            <person name="Ye M."/>
            <person name="Lei B."/>
            <person name="Liao W."/>
            <person name="Wang J."/>
            <person name="Ji L."/>
            <person name="Li Y."/>
            <person name="Guo B."/>
            <person name="Mustafa N.S."/>
            <person name="Li S."/>
            <person name="Yun Q."/>
            <person name="Keller S.R."/>
            <person name="Mao J."/>
            <person name="Zhang R."/>
            <person name="Strauss S.H."/>
        </authorList>
    </citation>
    <scope>NUCLEOTIDE SEQUENCE</scope>
    <source>
        <strain evidence="4">GM15</strain>
        <tissue evidence="4">Leaf</tissue>
    </source>
</reference>
<accession>A0A8X8AIJ6</accession>
<keyword evidence="1" id="KW-0175">Coiled coil</keyword>
<dbReference type="AlphaFoldDB" id="A0A8X8AIJ6"/>
<dbReference type="CDD" id="cd20404">
    <property type="entry name" value="Tudor_Agenet_AtEML-like"/>
    <property type="match status" value="1"/>
</dbReference>
<dbReference type="GO" id="GO:0050832">
    <property type="term" value="P:defense response to fungus"/>
    <property type="evidence" value="ECO:0007669"/>
    <property type="project" value="InterPro"/>
</dbReference>
<dbReference type="PROSITE" id="PS51138">
    <property type="entry name" value="ENT"/>
    <property type="match status" value="1"/>
</dbReference>
<dbReference type="GO" id="GO:0005634">
    <property type="term" value="C:nucleus"/>
    <property type="evidence" value="ECO:0007669"/>
    <property type="project" value="TreeGrafter"/>
</dbReference>
<evidence type="ECO:0000313" key="4">
    <source>
        <dbReference type="EMBL" id="KAG6781765.1"/>
    </source>
</evidence>
<dbReference type="EMBL" id="JAAWWB010000006">
    <property type="protein sequence ID" value="KAG6781765.1"/>
    <property type="molecule type" value="Genomic_DNA"/>
</dbReference>
<evidence type="ECO:0000259" key="3">
    <source>
        <dbReference type="PROSITE" id="PS51138"/>
    </source>
</evidence>
<dbReference type="OrthoDB" id="1737049at2759"/>
<feature type="region of interest" description="Disordered" evidence="2">
    <location>
        <begin position="222"/>
        <end position="294"/>
    </location>
</feature>
<name>A0A8X8AIJ6_POPTO</name>
<evidence type="ECO:0000256" key="1">
    <source>
        <dbReference type="SAM" id="Coils"/>
    </source>
</evidence>
<dbReference type="SMART" id="SM01191">
    <property type="entry name" value="ENT"/>
    <property type="match status" value="1"/>
</dbReference>
<protein>
    <recommendedName>
        <fullName evidence="3">ENT domain-containing protein</fullName>
    </recommendedName>
</protein>